<protein>
    <submittedName>
        <fullName evidence="2">Uncharacterized protein</fullName>
    </submittedName>
</protein>
<name>A0LQ50_SYNFM</name>
<gene>
    <name evidence="2" type="ordered locus">Sfum_3883</name>
</gene>
<accession>A0LQ50</accession>
<organism evidence="2 3">
    <name type="scientific">Syntrophobacter fumaroxidans (strain DSM 10017 / MPOB)</name>
    <dbReference type="NCBI Taxonomy" id="335543"/>
    <lineage>
        <taxon>Bacteria</taxon>
        <taxon>Pseudomonadati</taxon>
        <taxon>Thermodesulfobacteriota</taxon>
        <taxon>Syntrophobacteria</taxon>
        <taxon>Syntrophobacterales</taxon>
        <taxon>Syntrophobacteraceae</taxon>
        <taxon>Syntrophobacter</taxon>
    </lineage>
</organism>
<keyword evidence="3" id="KW-1185">Reference proteome</keyword>
<dbReference type="InParanoid" id="A0LQ50"/>
<sequence length="138" mass="15209">MARFQHAKSAKMGRGNPCRRPRVRVFPFHAAPEWQGRVKNVAGYGQILSPGSGEVGRRFPCCRNACGTANGPVARQLQMLPRFSDFLISCESPPKSVQEGVSSFHPSPRTGMSRTLSTKHEKTSDVVRFARALIPESI</sequence>
<dbReference type="STRING" id="335543.Sfum_3883"/>
<reference evidence="2 3" key="1">
    <citation type="submission" date="2006-10" db="EMBL/GenBank/DDBJ databases">
        <title>Complete sequence of Syntrophobacter fumaroxidans MPOB.</title>
        <authorList>
            <consortium name="US DOE Joint Genome Institute"/>
            <person name="Copeland A."/>
            <person name="Lucas S."/>
            <person name="Lapidus A."/>
            <person name="Barry K."/>
            <person name="Detter J.C."/>
            <person name="Glavina del Rio T."/>
            <person name="Hammon N."/>
            <person name="Israni S."/>
            <person name="Pitluck S."/>
            <person name="Goltsman E.G."/>
            <person name="Martinez M."/>
            <person name="Schmutz J."/>
            <person name="Larimer F."/>
            <person name="Land M."/>
            <person name="Hauser L."/>
            <person name="Kyrpides N."/>
            <person name="Kim E."/>
            <person name="Boone D.R."/>
            <person name="Brockman F."/>
            <person name="Culley D."/>
            <person name="Ferry J."/>
            <person name="Gunsalus R."/>
            <person name="McInerney M.J."/>
            <person name="Morrison M."/>
            <person name="Plugge C."/>
            <person name="Rohlin L."/>
            <person name="Scholten J."/>
            <person name="Sieber J."/>
            <person name="Stams A.J.M."/>
            <person name="Worm P."/>
            <person name="Henstra A.M."/>
            <person name="Richardson P."/>
        </authorList>
    </citation>
    <scope>NUCLEOTIDE SEQUENCE [LARGE SCALE GENOMIC DNA]</scope>
    <source>
        <strain evidence="3">DSM 10017 / MPOB</strain>
    </source>
</reference>
<dbReference type="Proteomes" id="UP000001784">
    <property type="component" value="Chromosome"/>
</dbReference>
<proteinExistence type="predicted"/>
<dbReference type="AlphaFoldDB" id="A0LQ50"/>
<feature type="region of interest" description="Disordered" evidence="1">
    <location>
        <begin position="98"/>
        <end position="120"/>
    </location>
</feature>
<dbReference type="EMBL" id="CP000478">
    <property type="protein sequence ID" value="ABK19552.1"/>
    <property type="molecule type" value="Genomic_DNA"/>
</dbReference>
<evidence type="ECO:0000256" key="1">
    <source>
        <dbReference type="SAM" id="MobiDB-lite"/>
    </source>
</evidence>
<evidence type="ECO:0000313" key="3">
    <source>
        <dbReference type="Proteomes" id="UP000001784"/>
    </source>
</evidence>
<dbReference type="KEGG" id="sfu:Sfum_3883"/>
<feature type="compositionally biased region" description="Polar residues" evidence="1">
    <location>
        <begin position="99"/>
        <end position="116"/>
    </location>
</feature>
<evidence type="ECO:0000313" key="2">
    <source>
        <dbReference type="EMBL" id="ABK19552.1"/>
    </source>
</evidence>
<dbReference type="HOGENOM" id="CLU_1854235_0_0_7"/>